<name>A0A0E0AS57_9ORYZ</name>
<dbReference type="GO" id="GO:0002758">
    <property type="term" value="P:innate immune response-activating signaling pathway"/>
    <property type="evidence" value="ECO:0007669"/>
    <property type="project" value="UniProtKB-ARBA"/>
</dbReference>
<dbReference type="FunFam" id="3.40.50.300:FF:001091">
    <property type="entry name" value="Probable disease resistance protein At1g61300"/>
    <property type="match status" value="1"/>
</dbReference>
<keyword evidence="4" id="KW-0547">Nucleotide-binding</keyword>
<dbReference type="Gene3D" id="3.40.50.300">
    <property type="entry name" value="P-loop containing nucleotide triphosphate hydrolases"/>
    <property type="match status" value="1"/>
</dbReference>
<evidence type="ECO:0000259" key="11">
    <source>
        <dbReference type="Pfam" id="PF23598"/>
    </source>
</evidence>
<feature type="domain" description="Disease resistance R13L4/SHOC-2-like LRR" evidence="11">
    <location>
        <begin position="552"/>
        <end position="907"/>
    </location>
</feature>
<proteinExistence type="inferred from homology"/>
<dbReference type="Pfam" id="PF23598">
    <property type="entry name" value="LRR_14"/>
    <property type="match status" value="1"/>
</dbReference>
<sequence length="912" mass="103290">MGDEYKKLKEVRKQVSFLKDELTTMSAFLEKLAFMDDDGELDHLVRDWRNHVREMTYDIEDCIDDFMHRLGSADASGFIKKTARRLKTLRVRHQIAKQIDEIKARVIEANQRRRRYELDGCSNSRASESVAIDPRLTALYQKADNLVGIDGPTEELIQLLTDAGQQKLMVVSIVGFGGLGKTTLAKQVYDKIGQQFDCKAFVSVSQRPDIARLLSTIQSKFNIQESSQAREVQDIIDDIRYYLGNKRYLIVVDDLWKQEAWNIIHCAFPENSNGSRVIVTTRVEDVACWACSNHRYIYKMKPLNSDDSKKMFFNRVFGFEDGCPSQYEKVSAEILKKCGGLPLAIITIASLLAVRPTRIMQEWERIQNSLGTAFGTNPSLEGMRQILNLSYKNLPFNLRTCLLYLGKYPEDFYIERDDVVRQWIAEGFVRSSRGQDLEDVGKSYFNELINRIKFEYILLFLTGLIQPEQNDYREVTRCRVHDMMLDLILSRCKEDNFINVAYSGSGKDYMAIDWQHGYSSNKVRRLSLQSMVVESDFAVLIEGRAVPAQLAQVRSISLFENSAGGVPWLLHFKYLRLLHIMSYGTKRVDLTVVSQLLHLRYLMIVGDWCEVELPSRICGLVHLETLEIACDVVTSILLDIVSLTCLSNLTLPSGVQLNRLPNSKSLRTLHICHPPDMDFNALGELTNLRDLCLYFNEVESSTASNLDSLGSSIGKLQNLRYLEIQLPSDISIDGLMGSLSDFPRSIEILDLGPEWINAALINLRRLDLSVPETCTDEVGVLGELPSLVHLRLQLELKSKGTIMFGGGGGSFPALEDVFLSCDGDVASQSRLGFQAGVMPKLQRLVLWFGPCELGIDTAPVGMEHLSSLQLIDVRILVAPEKRNVYPWDTAEHVFREAAQAHPNQPAIKFDFV</sequence>
<dbReference type="GO" id="GO:0042742">
    <property type="term" value="P:defense response to bacterium"/>
    <property type="evidence" value="ECO:0007669"/>
    <property type="project" value="UniProtKB-ARBA"/>
</dbReference>
<dbReference type="InterPro" id="IPR055414">
    <property type="entry name" value="LRR_R13L4/SHOC2-like"/>
</dbReference>
<dbReference type="GO" id="GO:0009626">
    <property type="term" value="P:plant-type hypersensitive response"/>
    <property type="evidence" value="ECO:0007669"/>
    <property type="project" value="UniProtKB-ARBA"/>
</dbReference>
<reference evidence="12" key="1">
    <citation type="submission" date="2015-04" db="UniProtKB">
        <authorList>
            <consortium name="EnsemblPlants"/>
        </authorList>
    </citation>
    <scope>IDENTIFICATION</scope>
</reference>
<reference evidence="12" key="2">
    <citation type="submission" date="2018-05" db="EMBL/GenBank/DDBJ databases">
        <title>OgluRS3 (Oryza glumaepatula Reference Sequence Version 3).</title>
        <authorList>
            <person name="Zhang J."/>
            <person name="Kudrna D."/>
            <person name="Lee S."/>
            <person name="Talag J."/>
            <person name="Welchert J."/>
            <person name="Wing R.A."/>
        </authorList>
    </citation>
    <scope>NUCLEOTIDE SEQUENCE [LARGE SCALE GENOMIC DNA]</scope>
</reference>
<evidence type="ECO:0008006" key="14">
    <source>
        <dbReference type="Google" id="ProtNLM"/>
    </source>
</evidence>
<dbReference type="CDD" id="cd14798">
    <property type="entry name" value="RX-CC_like"/>
    <property type="match status" value="1"/>
</dbReference>
<dbReference type="AlphaFoldDB" id="A0A0E0AS57"/>
<evidence type="ECO:0000256" key="6">
    <source>
        <dbReference type="ARBA" id="ARBA00023054"/>
    </source>
</evidence>
<evidence type="ECO:0000259" key="10">
    <source>
        <dbReference type="Pfam" id="PF23559"/>
    </source>
</evidence>
<dbReference type="InterPro" id="IPR041118">
    <property type="entry name" value="Rx_N"/>
</dbReference>
<evidence type="ECO:0000259" key="9">
    <source>
        <dbReference type="Pfam" id="PF18052"/>
    </source>
</evidence>
<dbReference type="PRINTS" id="PR00364">
    <property type="entry name" value="DISEASERSIST"/>
</dbReference>
<evidence type="ECO:0000259" key="8">
    <source>
        <dbReference type="Pfam" id="PF00931"/>
    </source>
</evidence>
<dbReference type="Pfam" id="PF23559">
    <property type="entry name" value="WHD_DRP"/>
    <property type="match status" value="1"/>
</dbReference>
<dbReference type="Gene3D" id="3.80.10.10">
    <property type="entry name" value="Ribonuclease Inhibitor"/>
    <property type="match status" value="1"/>
</dbReference>
<organism evidence="12">
    <name type="scientific">Oryza glumipatula</name>
    <dbReference type="NCBI Taxonomy" id="40148"/>
    <lineage>
        <taxon>Eukaryota</taxon>
        <taxon>Viridiplantae</taxon>
        <taxon>Streptophyta</taxon>
        <taxon>Embryophyta</taxon>
        <taxon>Tracheophyta</taxon>
        <taxon>Spermatophyta</taxon>
        <taxon>Magnoliopsida</taxon>
        <taxon>Liliopsida</taxon>
        <taxon>Poales</taxon>
        <taxon>Poaceae</taxon>
        <taxon>BOP clade</taxon>
        <taxon>Oryzoideae</taxon>
        <taxon>Oryzeae</taxon>
        <taxon>Oryzinae</taxon>
        <taxon>Oryza</taxon>
    </lineage>
</organism>
<accession>A0A0E0AS57</accession>
<dbReference type="GO" id="GO:0043531">
    <property type="term" value="F:ADP binding"/>
    <property type="evidence" value="ECO:0007669"/>
    <property type="project" value="InterPro"/>
</dbReference>
<evidence type="ECO:0000256" key="1">
    <source>
        <dbReference type="ARBA" id="ARBA00008894"/>
    </source>
</evidence>
<keyword evidence="13" id="KW-1185">Reference proteome</keyword>
<dbReference type="Gene3D" id="1.20.5.4130">
    <property type="match status" value="1"/>
</dbReference>
<dbReference type="InterPro" id="IPR042197">
    <property type="entry name" value="Apaf_helical"/>
</dbReference>
<feature type="domain" description="Disease resistance N-terminal" evidence="9">
    <location>
        <begin position="2"/>
        <end position="75"/>
    </location>
</feature>
<evidence type="ECO:0000256" key="7">
    <source>
        <dbReference type="SAM" id="Coils"/>
    </source>
</evidence>
<dbReference type="EnsemblPlants" id="OGLUM08G06430.3">
    <property type="protein sequence ID" value="OGLUM08G06430.3"/>
    <property type="gene ID" value="OGLUM08G06430"/>
</dbReference>
<keyword evidence="6 7" id="KW-0175">Coiled coil</keyword>
<feature type="domain" description="NB-ARC" evidence="8">
    <location>
        <begin position="152"/>
        <end position="318"/>
    </location>
</feature>
<dbReference type="PANTHER" id="PTHR23155">
    <property type="entry name" value="DISEASE RESISTANCE PROTEIN RP"/>
    <property type="match status" value="1"/>
</dbReference>
<dbReference type="Proteomes" id="UP000026961">
    <property type="component" value="Chromosome 8"/>
</dbReference>
<dbReference type="Gene3D" id="1.10.8.430">
    <property type="entry name" value="Helical domain of apoptotic protease-activating factors"/>
    <property type="match status" value="1"/>
</dbReference>
<feature type="coiled-coil region" evidence="7">
    <location>
        <begin position="92"/>
        <end position="119"/>
    </location>
</feature>
<dbReference type="InterPro" id="IPR002182">
    <property type="entry name" value="NB-ARC"/>
</dbReference>
<evidence type="ECO:0000313" key="13">
    <source>
        <dbReference type="Proteomes" id="UP000026961"/>
    </source>
</evidence>
<dbReference type="InterPro" id="IPR038005">
    <property type="entry name" value="RX-like_CC"/>
</dbReference>
<dbReference type="InterPro" id="IPR032675">
    <property type="entry name" value="LRR_dom_sf"/>
</dbReference>
<evidence type="ECO:0000313" key="12">
    <source>
        <dbReference type="EnsemblPlants" id="OGLUM08G06430.3"/>
    </source>
</evidence>
<dbReference type="Pfam" id="PF00931">
    <property type="entry name" value="NB-ARC"/>
    <property type="match status" value="1"/>
</dbReference>
<evidence type="ECO:0000256" key="3">
    <source>
        <dbReference type="ARBA" id="ARBA00022737"/>
    </source>
</evidence>
<keyword evidence="2" id="KW-0433">Leucine-rich repeat</keyword>
<dbReference type="InterPro" id="IPR058922">
    <property type="entry name" value="WHD_DRP"/>
</dbReference>
<feature type="domain" description="Disease resistance protein winged helix" evidence="10">
    <location>
        <begin position="408"/>
        <end position="488"/>
    </location>
</feature>
<evidence type="ECO:0000256" key="2">
    <source>
        <dbReference type="ARBA" id="ARBA00022614"/>
    </source>
</evidence>
<keyword evidence="3" id="KW-0677">Repeat</keyword>
<dbReference type="PANTHER" id="PTHR23155:SF906">
    <property type="entry name" value="OS08G0205100 PROTEIN"/>
    <property type="match status" value="1"/>
</dbReference>
<comment type="similarity">
    <text evidence="1">Belongs to the disease resistance NB-LRR family.</text>
</comment>
<evidence type="ECO:0000256" key="4">
    <source>
        <dbReference type="ARBA" id="ARBA00022741"/>
    </source>
</evidence>
<dbReference type="SUPFAM" id="SSF52058">
    <property type="entry name" value="L domain-like"/>
    <property type="match status" value="1"/>
</dbReference>
<keyword evidence="5" id="KW-0611">Plant defense</keyword>
<evidence type="ECO:0000256" key="5">
    <source>
        <dbReference type="ARBA" id="ARBA00022821"/>
    </source>
</evidence>
<dbReference type="Gramene" id="OGLUM08G06430.3">
    <property type="protein sequence ID" value="OGLUM08G06430.3"/>
    <property type="gene ID" value="OGLUM08G06430"/>
</dbReference>
<protein>
    <recommendedName>
        <fullName evidence="14">AAA+ ATPase domain-containing protein</fullName>
    </recommendedName>
</protein>
<dbReference type="FunFam" id="1.10.10.10:FF:000322">
    <property type="entry name" value="Probable disease resistance protein At1g63360"/>
    <property type="match status" value="1"/>
</dbReference>
<dbReference type="eggNOG" id="KOG4658">
    <property type="taxonomic scope" value="Eukaryota"/>
</dbReference>
<dbReference type="Pfam" id="PF18052">
    <property type="entry name" value="Rx_N"/>
    <property type="match status" value="1"/>
</dbReference>
<dbReference type="SUPFAM" id="SSF52540">
    <property type="entry name" value="P-loop containing nucleoside triphosphate hydrolases"/>
    <property type="match status" value="1"/>
</dbReference>
<dbReference type="InterPro" id="IPR044974">
    <property type="entry name" value="Disease_R_plants"/>
</dbReference>
<dbReference type="InterPro" id="IPR027417">
    <property type="entry name" value="P-loop_NTPase"/>
</dbReference>